<organism evidence="1">
    <name type="scientific">viral metagenome</name>
    <dbReference type="NCBI Taxonomy" id="1070528"/>
    <lineage>
        <taxon>unclassified sequences</taxon>
        <taxon>metagenomes</taxon>
        <taxon>organismal metagenomes</taxon>
    </lineage>
</organism>
<dbReference type="EMBL" id="MT142841">
    <property type="protein sequence ID" value="QJA89361.1"/>
    <property type="molecule type" value="Genomic_DNA"/>
</dbReference>
<gene>
    <name evidence="1" type="ORF">MM415B02562_0004</name>
</gene>
<proteinExistence type="predicted"/>
<dbReference type="InterPro" id="IPR036086">
    <property type="entry name" value="ParB/Sulfiredoxin_sf"/>
</dbReference>
<accession>A0A6M3L784</accession>
<reference evidence="1" key="1">
    <citation type="submission" date="2020-03" db="EMBL/GenBank/DDBJ databases">
        <title>The deep terrestrial virosphere.</title>
        <authorList>
            <person name="Holmfeldt K."/>
            <person name="Nilsson E."/>
            <person name="Simone D."/>
            <person name="Lopez-Fernandez M."/>
            <person name="Wu X."/>
            <person name="de Brujin I."/>
            <person name="Lundin D."/>
            <person name="Andersson A."/>
            <person name="Bertilsson S."/>
            <person name="Dopson M."/>
        </authorList>
    </citation>
    <scope>NUCLEOTIDE SEQUENCE</scope>
    <source>
        <strain evidence="1">MM415B02562</strain>
    </source>
</reference>
<evidence type="ECO:0008006" key="2">
    <source>
        <dbReference type="Google" id="ProtNLM"/>
    </source>
</evidence>
<dbReference type="AlphaFoldDB" id="A0A6M3L784"/>
<name>A0A6M3L784_9ZZZZ</name>
<sequence length="206" mass="23311">MMSTSIPCTCDPDGRLRRVEMEAITPYQGPLKTLHQDQYNKLKASMERYGFFAPLFLWAGHGAILDGHQRLHVLEREGWTVEGGIPVVEIEAADEKDAAEKLLLLSSTYGKIDPQGLYEFAELHAVDLREFVLPDLPDFDLDMFQAEYYGVNDDYLPGGKPSQIGPTRIVGKMIIPPRVWLENRQAIQQEIGDMCETFGIAIEWPK</sequence>
<dbReference type="SUPFAM" id="SSF110849">
    <property type="entry name" value="ParB/Sulfiredoxin"/>
    <property type="match status" value="1"/>
</dbReference>
<protein>
    <recommendedName>
        <fullName evidence="2">ParB/Sulfiredoxin domain-containing protein</fullName>
    </recommendedName>
</protein>
<dbReference type="Gene3D" id="3.90.1530.10">
    <property type="entry name" value="Conserved hypothetical protein from pyrococcus furiosus pfu- 392566-001, ParB domain"/>
    <property type="match status" value="1"/>
</dbReference>
<evidence type="ECO:0000313" key="1">
    <source>
        <dbReference type="EMBL" id="QJA89361.1"/>
    </source>
</evidence>